<dbReference type="STRING" id="1121266.SAMN02745883_01803"/>
<protein>
    <submittedName>
        <fullName evidence="3">Acyl-CoA thioester hydrolase</fullName>
    </submittedName>
</protein>
<dbReference type="InterPro" id="IPR029069">
    <property type="entry name" value="HotDog_dom_sf"/>
</dbReference>
<evidence type="ECO:0000256" key="2">
    <source>
        <dbReference type="ARBA" id="ARBA00022801"/>
    </source>
</evidence>
<dbReference type="Pfam" id="PF13279">
    <property type="entry name" value="4HBT_2"/>
    <property type="match status" value="1"/>
</dbReference>
<dbReference type="SUPFAM" id="SSF54637">
    <property type="entry name" value="Thioesterase/thiol ester dehydrase-isomerase"/>
    <property type="match status" value="1"/>
</dbReference>
<dbReference type="AlphaFoldDB" id="A0A1M6RHP6"/>
<dbReference type="NCBIfam" id="TIGR00051">
    <property type="entry name" value="YbgC/FadM family acyl-CoA thioesterase"/>
    <property type="match status" value="1"/>
</dbReference>
<proteinExistence type="inferred from homology"/>
<gene>
    <name evidence="3" type="ORF">SAMN02745883_01803</name>
</gene>
<dbReference type="PROSITE" id="PS01328">
    <property type="entry name" value="4HBCOA_THIOESTERASE"/>
    <property type="match status" value="1"/>
</dbReference>
<evidence type="ECO:0000256" key="1">
    <source>
        <dbReference type="ARBA" id="ARBA00005953"/>
    </source>
</evidence>
<organism evidence="3 4">
    <name type="scientific">Caminicella sporogenes DSM 14501</name>
    <dbReference type="NCBI Taxonomy" id="1121266"/>
    <lineage>
        <taxon>Bacteria</taxon>
        <taxon>Bacillati</taxon>
        <taxon>Bacillota</taxon>
        <taxon>Clostridia</taxon>
        <taxon>Peptostreptococcales</taxon>
        <taxon>Caminicellaceae</taxon>
        <taxon>Caminicella</taxon>
    </lineage>
</organism>
<dbReference type="InterPro" id="IPR050563">
    <property type="entry name" value="4-hydroxybenzoyl-CoA_TE"/>
</dbReference>
<name>A0A1M6RHP6_9FIRM</name>
<keyword evidence="2 3" id="KW-0378">Hydrolase</keyword>
<dbReference type="GO" id="GO:0047617">
    <property type="term" value="F:fatty acyl-CoA hydrolase activity"/>
    <property type="evidence" value="ECO:0007669"/>
    <property type="project" value="TreeGrafter"/>
</dbReference>
<accession>A0A1M6RHP6</accession>
<dbReference type="InterPro" id="IPR008272">
    <property type="entry name" value="HB-CoA_thioesterase_AS"/>
</dbReference>
<dbReference type="EMBL" id="FRAJ01000014">
    <property type="protein sequence ID" value="SHK32031.1"/>
    <property type="molecule type" value="Genomic_DNA"/>
</dbReference>
<sequence length="139" mass="16441">MYSNDAIIRVRYGETDQMGVVYHANYYTWFEVGRSEFFNSLGYTYKKLEQEGIILPVIESFCQYIKPAKYYDEVIIRTKISYLKGVRIAFSYEIIRKNDNVLLARGKTVHAFVDKNLKPVKIKKANEKVWTLLKNCYQK</sequence>
<dbReference type="CDD" id="cd00586">
    <property type="entry name" value="4HBT"/>
    <property type="match status" value="1"/>
</dbReference>
<dbReference type="PANTHER" id="PTHR31793">
    <property type="entry name" value="4-HYDROXYBENZOYL-COA THIOESTERASE FAMILY MEMBER"/>
    <property type="match status" value="1"/>
</dbReference>
<evidence type="ECO:0000313" key="3">
    <source>
        <dbReference type="EMBL" id="SHK32031.1"/>
    </source>
</evidence>
<comment type="similarity">
    <text evidence="1">Belongs to the 4-hydroxybenzoyl-CoA thioesterase family.</text>
</comment>
<dbReference type="PANTHER" id="PTHR31793:SF27">
    <property type="entry name" value="NOVEL THIOESTERASE SUPERFAMILY DOMAIN AND SAPOSIN A-TYPE DOMAIN CONTAINING PROTEIN (0610012H03RIK)"/>
    <property type="match status" value="1"/>
</dbReference>
<dbReference type="RefSeq" id="WP_072967765.1">
    <property type="nucleotide sequence ID" value="NZ_FRAJ01000014.1"/>
</dbReference>
<evidence type="ECO:0000313" key="4">
    <source>
        <dbReference type="Proteomes" id="UP000184082"/>
    </source>
</evidence>
<dbReference type="Gene3D" id="3.10.129.10">
    <property type="entry name" value="Hotdog Thioesterase"/>
    <property type="match status" value="1"/>
</dbReference>
<keyword evidence="4" id="KW-1185">Reference proteome</keyword>
<reference evidence="3 4" key="1">
    <citation type="submission" date="2016-11" db="EMBL/GenBank/DDBJ databases">
        <authorList>
            <person name="Jaros S."/>
            <person name="Januszkiewicz K."/>
            <person name="Wedrychowicz H."/>
        </authorList>
    </citation>
    <scope>NUCLEOTIDE SEQUENCE [LARGE SCALE GENOMIC DNA]</scope>
    <source>
        <strain evidence="3 4">DSM 14501</strain>
    </source>
</reference>
<dbReference type="PIRSF" id="PIRSF003230">
    <property type="entry name" value="YbgC"/>
    <property type="match status" value="1"/>
</dbReference>
<dbReference type="InterPro" id="IPR006684">
    <property type="entry name" value="YbgC/YbaW"/>
</dbReference>
<dbReference type="Proteomes" id="UP000184082">
    <property type="component" value="Unassembled WGS sequence"/>
</dbReference>